<proteinExistence type="predicted"/>
<sequence>MKNKIIFNELHRKKPRKEKECVFFLSHEDETPMVDAIFMRSAPIS</sequence>
<evidence type="ECO:0000313" key="1">
    <source>
        <dbReference type="EMBL" id="ALU64902.1"/>
    </source>
</evidence>
<reference evidence="1" key="2">
    <citation type="journal article" date="2016" name="Antimicrob. Agents Chemother.">
        <title>Complete Sequences of Multidrug Resistance Plasmids Bearing rmtD1 and rmtD2 16S rRNA Methyltransferase Genes.</title>
        <authorList>
            <person name="Bueno M.F."/>
            <person name="Francisco G.R."/>
            <person name="de Oliveira Garcia D."/>
            <person name="Doi Y."/>
        </authorList>
    </citation>
    <scope>NUCLEOTIDE SEQUENCE</scope>
    <source>
        <strain evidence="1">Kp2964</strain>
        <plasmid evidence="1">2964TF</plasmid>
    </source>
</reference>
<reference evidence="1" key="1">
    <citation type="submission" date="2015-10" db="EMBL/GenBank/DDBJ databases">
        <authorList>
            <person name="Bueno M.F.C."/>
            <person name="Francisco G.R."/>
            <person name="Doi Y."/>
            <person name="Garcia D.O."/>
        </authorList>
    </citation>
    <scope>NUCLEOTIDE SEQUENCE</scope>
    <source>
        <strain evidence="1">Kp2964</strain>
        <plasmid evidence="1">2964TF</plasmid>
    </source>
</reference>
<dbReference type="EMBL" id="KT935446">
    <property type="protein sequence ID" value="ALU64902.1"/>
    <property type="molecule type" value="Genomic_DNA"/>
</dbReference>
<geneLocation type="plasmid" evidence="1">
    <name>2964TF</name>
</geneLocation>
<dbReference type="AlphaFoldDB" id="A0A0U3AV58"/>
<keyword evidence="1" id="KW-0614">Plasmid</keyword>
<name>A0A0U3AV58_KLEPN</name>
<organism evidence="1">
    <name type="scientific">Klebsiella pneumoniae</name>
    <dbReference type="NCBI Taxonomy" id="573"/>
    <lineage>
        <taxon>Bacteria</taxon>
        <taxon>Pseudomonadati</taxon>
        <taxon>Pseudomonadota</taxon>
        <taxon>Gammaproteobacteria</taxon>
        <taxon>Enterobacterales</taxon>
        <taxon>Enterobacteriaceae</taxon>
        <taxon>Klebsiella/Raoultella group</taxon>
        <taxon>Klebsiella</taxon>
        <taxon>Klebsiella pneumoniae complex</taxon>
    </lineage>
</organism>
<protein>
    <submittedName>
        <fullName evidence="1">Uncharacterized protein</fullName>
    </submittedName>
</protein>
<accession>A0A0U3AV58</accession>